<evidence type="ECO:0000256" key="1">
    <source>
        <dbReference type="ARBA" id="ARBA00004141"/>
    </source>
</evidence>
<keyword evidence="5 7" id="KW-0472">Membrane</keyword>
<dbReference type="AlphaFoldDB" id="A0AAJ5Z1A6"/>
<dbReference type="SUPFAM" id="SSF103473">
    <property type="entry name" value="MFS general substrate transporter"/>
    <property type="match status" value="1"/>
</dbReference>
<name>A0AAJ5Z1A6_9BASI</name>
<dbReference type="GO" id="GO:0022857">
    <property type="term" value="F:transmembrane transporter activity"/>
    <property type="evidence" value="ECO:0007669"/>
    <property type="project" value="InterPro"/>
</dbReference>
<feature type="domain" description="Major facilitator superfamily (MFS) profile" evidence="8">
    <location>
        <begin position="44"/>
        <end position="495"/>
    </location>
</feature>
<evidence type="ECO:0000259" key="8">
    <source>
        <dbReference type="PROSITE" id="PS50850"/>
    </source>
</evidence>
<comment type="subcellular location">
    <subcellularLocation>
        <location evidence="1">Membrane</location>
        <topology evidence="1">Multi-pass membrane protein</topology>
    </subcellularLocation>
</comment>
<feature type="transmembrane region" description="Helical" evidence="7">
    <location>
        <begin position="147"/>
        <end position="172"/>
    </location>
</feature>
<evidence type="ECO:0000256" key="7">
    <source>
        <dbReference type="SAM" id="Phobius"/>
    </source>
</evidence>
<evidence type="ECO:0000256" key="3">
    <source>
        <dbReference type="ARBA" id="ARBA00022692"/>
    </source>
</evidence>
<dbReference type="EMBL" id="CP119919">
    <property type="protein sequence ID" value="WFD16213.1"/>
    <property type="molecule type" value="Genomic_DNA"/>
</dbReference>
<dbReference type="InterPro" id="IPR020846">
    <property type="entry name" value="MFS_dom"/>
</dbReference>
<dbReference type="Pfam" id="PF07690">
    <property type="entry name" value="MFS_1"/>
    <property type="match status" value="1"/>
</dbReference>
<feature type="region of interest" description="Disordered" evidence="6">
    <location>
        <begin position="1"/>
        <end position="20"/>
    </location>
</feature>
<feature type="transmembrane region" description="Helical" evidence="7">
    <location>
        <begin position="348"/>
        <end position="369"/>
    </location>
</feature>
<feature type="transmembrane region" description="Helical" evidence="7">
    <location>
        <begin position="308"/>
        <end position="328"/>
    </location>
</feature>
<accession>A0AAJ5Z1A6</accession>
<feature type="transmembrane region" description="Helical" evidence="7">
    <location>
        <begin position="406"/>
        <end position="425"/>
    </location>
</feature>
<evidence type="ECO:0000256" key="5">
    <source>
        <dbReference type="ARBA" id="ARBA00023136"/>
    </source>
</evidence>
<feature type="transmembrane region" description="Helical" evidence="7">
    <location>
        <begin position="376"/>
        <end position="394"/>
    </location>
</feature>
<feature type="transmembrane region" description="Helical" evidence="7">
    <location>
        <begin position="437"/>
        <end position="457"/>
    </location>
</feature>
<dbReference type="PROSITE" id="PS50850">
    <property type="entry name" value="MFS"/>
    <property type="match status" value="1"/>
</dbReference>
<gene>
    <name evidence="9" type="ORF">MARU1_002249</name>
</gene>
<feature type="compositionally biased region" description="Basic and acidic residues" evidence="6">
    <location>
        <begin position="9"/>
        <end position="19"/>
    </location>
</feature>
<keyword evidence="2" id="KW-0813">Transport</keyword>
<feature type="transmembrane region" description="Helical" evidence="7">
    <location>
        <begin position="216"/>
        <end position="238"/>
    </location>
</feature>
<keyword evidence="10" id="KW-1185">Reference proteome</keyword>
<keyword evidence="4 7" id="KW-1133">Transmembrane helix</keyword>
<dbReference type="Proteomes" id="UP001217582">
    <property type="component" value="Chromosome 4"/>
</dbReference>
<evidence type="ECO:0000313" key="9">
    <source>
        <dbReference type="EMBL" id="WFD16213.1"/>
    </source>
</evidence>
<feature type="transmembrane region" description="Helical" evidence="7">
    <location>
        <begin position="94"/>
        <end position="116"/>
    </location>
</feature>
<keyword evidence="3 7" id="KW-0812">Transmembrane</keyword>
<dbReference type="GO" id="GO:0016020">
    <property type="term" value="C:membrane"/>
    <property type="evidence" value="ECO:0007669"/>
    <property type="project" value="UniProtKB-SubCell"/>
</dbReference>
<dbReference type="InterPro" id="IPR011701">
    <property type="entry name" value="MFS"/>
</dbReference>
<sequence>MVPTNDMFGAEKEHEEEAPLRTQLDPAVYKSLERNACLKIDLQVLPLCLLLYLLSFLDRTNVSQSMMDRGETRPDGSIKDPGIMTSLDMTPHQFATALSVLYPTYMVFEIPANLMIKRVGARIWMPFLVMAWGLVETLQGLVSSKTGLYICRVFLGLTEAGIMPGITVYLTFFYRPNELQYRQAFFFTGTSLSCAFSPLLAVAIRKMDGIAGQHGWQWVFYLEGIFTVLVGFISYFLLSNEPSDCALLSPLEKRVAVERLQETSDRYTNHDELATKLKQTEPDVSEDEAPRYVASSWSREVWRAFTDIRCVLISVLGFCISMPIFSLAYFMPSIVKGINEDYTTVESMLMSCPPFAVSFAFSLIIAVISDRTRQRYFCMVACYLLCIVGLAVALGCNDSMTRYGGIIMVTSGGYAGPPCLLAWIANNTAGHYKTATALAMIIILDNCSGLASAWLFNTKTEAPRFTRGIATNLAMSVLGLILATVLELLIMYERRQRARGRRDEAVLALYKRTRWTEDQLREYMGDDHPEFHLEL</sequence>
<feature type="transmembrane region" description="Helical" evidence="7">
    <location>
        <begin position="469"/>
        <end position="492"/>
    </location>
</feature>
<dbReference type="InterPro" id="IPR036259">
    <property type="entry name" value="MFS_trans_sf"/>
</dbReference>
<dbReference type="Gene3D" id="1.20.1250.20">
    <property type="entry name" value="MFS general substrate transporter like domains"/>
    <property type="match status" value="2"/>
</dbReference>
<organism evidence="9 10">
    <name type="scientific">Malassezia arunalokei</name>
    <dbReference type="NCBI Taxonomy" id="1514897"/>
    <lineage>
        <taxon>Eukaryota</taxon>
        <taxon>Fungi</taxon>
        <taxon>Dikarya</taxon>
        <taxon>Basidiomycota</taxon>
        <taxon>Ustilaginomycotina</taxon>
        <taxon>Malasseziomycetes</taxon>
        <taxon>Malasseziales</taxon>
        <taxon>Malasseziaceae</taxon>
        <taxon>Malassezia</taxon>
    </lineage>
</organism>
<feature type="transmembrane region" description="Helical" evidence="7">
    <location>
        <begin position="184"/>
        <end position="204"/>
    </location>
</feature>
<evidence type="ECO:0000256" key="6">
    <source>
        <dbReference type="SAM" id="MobiDB-lite"/>
    </source>
</evidence>
<evidence type="ECO:0000256" key="4">
    <source>
        <dbReference type="ARBA" id="ARBA00022989"/>
    </source>
</evidence>
<feature type="transmembrane region" description="Helical" evidence="7">
    <location>
        <begin position="123"/>
        <end position="141"/>
    </location>
</feature>
<evidence type="ECO:0000256" key="2">
    <source>
        <dbReference type="ARBA" id="ARBA00022448"/>
    </source>
</evidence>
<reference evidence="9 10" key="1">
    <citation type="submission" date="2023-03" db="EMBL/GenBank/DDBJ databases">
        <title>Mating type loci evolution in Malassezia.</title>
        <authorList>
            <person name="Coelho M.A."/>
        </authorList>
    </citation>
    <scope>NUCLEOTIDE SEQUENCE [LARGE SCALE GENOMIC DNA]</scope>
    <source>
        <strain evidence="9 10">CBS 13387</strain>
    </source>
</reference>
<dbReference type="PANTHER" id="PTHR43791:SF85">
    <property type="entry name" value="TRANSPORTER, PUTATIVE (AFU_ORTHOLOGUE AFUA_6G00710)-RELATED"/>
    <property type="match status" value="1"/>
</dbReference>
<proteinExistence type="predicted"/>
<dbReference type="FunFam" id="1.20.1250.20:FF:000018">
    <property type="entry name" value="MFS transporter permease"/>
    <property type="match status" value="1"/>
</dbReference>
<evidence type="ECO:0000313" key="10">
    <source>
        <dbReference type="Proteomes" id="UP001217582"/>
    </source>
</evidence>
<dbReference type="FunFam" id="1.20.1250.20:FF:000013">
    <property type="entry name" value="MFS general substrate transporter"/>
    <property type="match status" value="1"/>
</dbReference>
<protein>
    <recommendedName>
        <fullName evidence="8">Major facilitator superfamily (MFS) profile domain-containing protein</fullName>
    </recommendedName>
</protein>
<dbReference type="PANTHER" id="PTHR43791">
    <property type="entry name" value="PERMEASE-RELATED"/>
    <property type="match status" value="1"/>
</dbReference>